<evidence type="ECO:0000256" key="8">
    <source>
        <dbReference type="ARBA" id="ARBA00037937"/>
    </source>
</evidence>
<protein>
    <submittedName>
        <fullName evidence="10">Flagellar protein FliO/FliZ</fullName>
    </submittedName>
</protein>
<proteinExistence type="inferred from homology"/>
<evidence type="ECO:0000256" key="1">
    <source>
        <dbReference type="ARBA" id="ARBA00004117"/>
    </source>
</evidence>
<gene>
    <name evidence="10" type="ORF">FHR99_000594</name>
</gene>
<dbReference type="Pfam" id="PF04347">
    <property type="entry name" value="FliO"/>
    <property type="match status" value="1"/>
</dbReference>
<comment type="similarity">
    <text evidence="8">Belongs to the FliO/MopB family.</text>
</comment>
<evidence type="ECO:0000313" key="10">
    <source>
        <dbReference type="EMBL" id="MBB3046358.1"/>
    </source>
</evidence>
<dbReference type="PANTHER" id="PTHR38766:SF1">
    <property type="entry name" value="FLAGELLAR PROTEIN FLIO"/>
    <property type="match status" value="1"/>
</dbReference>
<comment type="subcellular location">
    <subcellularLocation>
        <location evidence="1">Bacterial flagellum basal body</location>
    </subcellularLocation>
    <subcellularLocation>
        <location evidence="2">Cell membrane</location>
    </subcellularLocation>
</comment>
<accession>A0A7W4W2Q8</accession>
<dbReference type="PANTHER" id="PTHR38766">
    <property type="entry name" value="FLAGELLAR PROTEIN FLIO"/>
    <property type="match status" value="1"/>
</dbReference>
<reference evidence="10 11" key="1">
    <citation type="submission" date="2020-08" db="EMBL/GenBank/DDBJ databases">
        <title>Genomic Encyclopedia of Type Strains, Phase III (KMG-III): the genomes of soil and plant-associated and newly described type strains.</title>
        <authorList>
            <person name="Whitman W."/>
        </authorList>
    </citation>
    <scope>NUCLEOTIDE SEQUENCE [LARGE SCALE GENOMIC DNA]</scope>
    <source>
        <strain evidence="10 11">CECT 8654</strain>
    </source>
</reference>
<keyword evidence="10" id="KW-0966">Cell projection</keyword>
<evidence type="ECO:0000256" key="7">
    <source>
        <dbReference type="ARBA" id="ARBA00023143"/>
    </source>
</evidence>
<feature type="transmembrane region" description="Helical" evidence="9">
    <location>
        <begin position="31"/>
        <end position="50"/>
    </location>
</feature>
<keyword evidence="5 9" id="KW-1133">Transmembrane helix</keyword>
<evidence type="ECO:0000256" key="9">
    <source>
        <dbReference type="SAM" id="Phobius"/>
    </source>
</evidence>
<dbReference type="AlphaFoldDB" id="A0A7W4W2Q8"/>
<dbReference type="EMBL" id="JACHWY010000001">
    <property type="protein sequence ID" value="MBB3046358.1"/>
    <property type="molecule type" value="Genomic_DNA"/>
</dbReference>
<evidence type="ECO:0000256" key="5">
    <source>
        <dbReference type="ARBA" id="ARBA00022989"/>
    </source>
</evidence>
<sequence length="136" mass="14466">MSALFLSSQISPAIAQSAARAAEPISYGNALSVVTGLAMVVALLFALAWLMRRNKGVLGNGSQKIAVISQLPVGVREKVLLLRVGEENVLVGYSGGGLQALHAWHGDIPADIEVTDQPPQNFADYLSRLRANRSDK</sequence>
<dbReference type="InterPro" id="IPR052205">
    <property type="entry name" value="FliO/MopB"/>
</dbReference>
<keyword evidence="3" id="KW-1003">Cell membrane</keyword>
<dbReference type="InterPro" id="IPR022781">
    <property type="entry name" value="Flagellar_biosynth_FliO"/>
</dbReference>
<dbReference type="RefSeq" id="WP_183409057.1">
    <property type="nucleotide sequence ID" value="NZ_JACHWY010000001.1"/>
</dbReference>
<keyword evidence="10" id="KW-0282">Flagellum</keyword>
<evidence type="ECO:0000256" key="6">
    <source>
        <dbReference type="ARBA" id="ARBA00023136"/>
    </source>
</evidence>
<dbReference type="GO" id="GO:0009425">
    <property type="term" value="C:bacterial-type flagellum basal body"/>
    <property type="evidence" value="ECO:0007669"/>
    <property type="project" value="UniProtKB-SubCell"/>
</dbReference>
<dbReference type="Proteomes" id="UP000537130">
    <property type="component" value="Unassembled WGS sequence"/>
</dbReference>
<comment type="caution">
    <text evidence="10">The sequence shown here is derived from an EMBL/GenBank/DDBJ whole genome shotgun (WGS) entry which is preliminary data.</text>
</comment>
<organism evidence="10 11">
    <name type="scientific">Litorivivens lipolytica</name>
    <dbReference type="NCBI Taxonomy" id="1524264"/>
    <lineage>
        <taxon>Bacteria</taxon>
        <taxon>Pseudomonadati</taxon>
        <taxon>Pseudomonadota</taxon>
        <taxon>Gammaproteobacteria</taxon>
        <taxon>Litorivivens</taxon>
    </lineage>
</organism>
<evidence type="ECO:0000256" key="4">
    <source>
        <dbReference type="ARBA" id="ARBA00022692"/>
    </source>
</evidence>
<evidence type="ECO:0000313" key="11">
    <source>
        <dbReference type="Proteomes" id="UP000537130"/>
    </source>
</evidence>
<evidence type="ECO:0000256" key="3">
    <source>
        <dbReference type="ARBA" id="ARBA00022475"/>
    </source>
</evidence>
<keyword evidence="6 9" id="KW-0472">Membrane</keyword>
<name>A0A7W4W2Q8_9GAMM</name>
<keyword evidence="10" id="KW-0969">Cilium</keyword>
<dbReference type="GO" id="GO:0005886">
    <property type="term" value="C:plasma membrane"/>
    <property type="evidence" value="ECO:0007669"/>
    <property type="project" value="UniProtKB-SubCell"/>
</dbReference>
<evidence type="ECO:0000256" key="2">
    <source>
        <dbReference type="ARBA" id="ARBA00004236"/>
    </source>
</evidence>
<keyword evidence="7" id="KW-0975">Bacterial flagellum</keyword>
<keyword evidence="4 9" id="KW-0812">Transmembrane</keyword>
<keyword evidence="11" id="KW-1185">Reference proteome</keyword>
<dbReference type="GO" id="GO:0044781">
    <property type="term" value="P:bacterial-type flagellum organization"/>
    <property type="evidence" value="ECO:0007669"/>
    <property type="project" value="InterPro"/>
</dbReference>